<accession>A0A074WSU6</accession>
<organism evidence="7 8">
    <name type="scientific">Aureobasidium melanogenum (strain CBS 110374)</name>
    <name type="common">Aureobasidium pullulans var. melanogenum</name>
    <dbReference type="NCBI Taxonomy" id="1043003"/>
    <lineage>
        <taxon>Eukaryota</taxon>
        <taxon>Fungi</taxon>
        <taxon>Dikarya</taxon>
        <taxon>Ascomycota</taxon>
        <taxon>Pezizomycotina</taxon>
        <taxon>Dothideomycetes</taxon>
        <taxon>Dothideomycetidae</taxon>
        <taxon>Dothideales</taxon>
        <taxon>Saccotheciaceae</taxon>
        <taxon>Aureobasidium</taxon>
    </lineage>
</organism>
<dbReference type="AlphaFoldDB" id="A0A074WSU6"/>
<keyword evidence="4 5" id="KW-0472">Membrane</keyword>
<dbReference type="GO" id="GO:0005886">
    <property type="term" value="C:plasma membrane"/>
    <property type="evidence" value="ECO:0007669"/>
    <property type="project" value="TreeGrafter"/>
</dbReference>
<evidence type="ECO:0000256" key="5">
    <source>
        <dbReference type="SAM" id="Phobius"/>
    </source>
</evidence>
<evidence type="ECO:0000256" key="3">
    <source>
        <dbReference type="ARBA" id="ARBA00022989"/>
    </source>
</evidence>
<reference evidence="7 8" key="1">
    <citation type="journal article" date="2014" name="BMC Genomics">
        <title>Genome sequencing of four Aureobasidium pullulans varieties: biotechnological potential, stress tolerance, and description of new species.</title>
        <authorList>
            <person name="Gostin Ar C."/>
            <person name="Ohm R.A."/>
            <person name="Kogej T."/>
            <person name="Sonjak S."/>
            <person name="Turk M."/>
            <person name="Zajc J."/>
            <person name="Zalar P."/>
            <person name="Grube M."/>
            <person name="Sun H."/>
            <person name="Han J."/>
            <person name="Sharma A."/>
            <person name="Chiniquy J."/>
            <person name="Ngan C.Y."/>
            <person name="Lipzen A."/>
            <person name="Barry K."/>
            <person name="Grigoriev I.V."/>
            <person name="Gunde-Cimerman N."/>
        </authorList>
    </citation>
    <scope>NUCLEOTIDE SEQUENCE [LARGE SCALE GENOMIC DNA]</scope>
    <source>
        <strain evidence="7 8">CBS 110374</strain>
    </source>
</reference>
<evidence type="ECO:0000256" key="4">
    <source>
        <dbReference type="ARBA" id="ARBA00023136"/>
    </source>
</evidence>
<evidence type="ECO:0000259" key="6">
    <source>
        <dbReference type="Pfam" id="PF01284"/>
    </source>
</evidence>
<dbReference type="RefSeq" id="XP_040882504.1">
    <property type="nucleotide sequence ID" value="XM_041027746.1"/>
</dbReference>
<protein>
    <recommendedName>
        <fullName evidence="6">MARVEL domain-containing protein</fullName>
    </recommendedName>
</protein>
<evidence type="ECO:0000313" key="8">
    <source>
        <dbReference type="Proteomes" id="UP000030672"/>
    </source>
</evidence>
<evidence type="ECO:0000256" key="1">
    <source>
        <dbReference type="ARBA" id="ARBA00004141"/>
    </source>
</evidence>
<comment type="subcellular location">
    <subcellularLocation>
        <location evidence="1">Membrane</location>
        <topology evidence="1">Multi-pass membrane protein</topology>
    </subcellularLocation>
</comment>
<dbReference type="GO" id="GO:0070941">
    <property type="term" value="P:eisosome assembly"/>
    <property type="evidence" value="ECO:0007669"/>
    <property type="project" value="TreeGrafter"/>
</dbReference>
<dbReference type="GO" id="GO:0032126">
    <property type="term" value="C:eisosome"/>
    <property type="evidence" value="ECO:0007669"/>
    <property type="project" value="TreeGrafter"/>
</dbReference>
<feature type="domain" description="MARVEL" evidence="6">
    <location>
        <begin position="7"/>
        <end position="144"/>
    </location>
</feature>
<dbReference type="HOGENOM" id="CLU_098356_0_0_1"/>
<feature type="transmembrane region" description="Helical" evidence="5">
    <location>
        <begin position="130"/>
        <end position="148"/>
    </location>
</feature>
<dbReference type="InterPro" id="IPR008253">
    <property type="entry name" value="Marvel"/>
</dbReference>
<feature type="transmembrane region" description="Helical" evidence="5">
    <location>
        <begin position="71"/>
        <end position="95"/>
    </location>
</feature>
<proteinExistence type="predicted"/>
<evidence type="ECO:0000256" key="2">
    <source>
        <dbReference type="ARBA" id="ARBA00022692"/>
    </source>
</evidence>
<feature type="transmembrane region" description="Helical" evidence="5">
    <location>
        <begin position="39"/>
        <end position="59"/>
    </location>
</feature>
<keyword evidence="3 5" id="KW-1133">Transmembrane helix</keyword>
<dbReference type="Proteomes" id="UP000030672">
    <property type="component" value="Unassembled WGS sequence"/>
</dbReference>
<keyword evidence="2 5" id="KW-0812">Transmembrane</keyword>
<sequence length="173" mass="18407">MVAKILNLTMRGFQFIWALLIMSLVGNMIATAYSGNPSIVNYDMFVSVFGMLSLFYLIPASIKESFMIHPLLVVGLDVLNAIFYFCGGVAMASYLGVHSCGNSSYTTSNSITNGSPNTSKRCHEAQAVTAFLWFGFAAHVISAVCAGLQGRNSGVNMRGGAGGIRKGPAMSQV</sequence>
<name>A0A074WSU6_AURM1</name>
<gene>
    <name evidence="7" type="ORF">M437DRAFT_82443</name>
</gene>
<dbReference type="EMBL" id="KL584827">
    <property type="protein sequence ID" value="KEQ65481.1"/>
    <property type="molecule type" value="Genomic_DNA"/>
</dbReference>
<feature type="transmembrane region" description="Helical" evidence="5">
    <location>
        <begin position="12"/>
        <end position="33"/>
    </location>
</feature>
<dbReference type="GO" id="GO:0072659">
    <property type="term" value="P:protein localization to plasma membrane"/>
    <property type="evidence" value="ECO:0007669"/>
    <property type="project" value="TreeGrafter"/>
</dbReference>
<dbReference type="InterPro" id="IPR052649">
    <property type="entry name" value="NCE102-like"/>
</dbReference>
<dbReference type="GeneID" id="63921119"/>
<dbReference type="PANTHER" id="PTHR28165:SF1">
    <property type="entry name" value="NON-CLASSICAL EXPORT PROTEIN 2-RELATED"/>
    <property type="match status" value="1"/>
</dbReference>
<keyword evidence="8" id="KW-1185">Reference proteome</keyword>
<dbReference type="Pfam" id="PF01284">
    <property type="entry name" value="MARVEL"/>
    <property type="match status" value="1"/>
</dbReference>
<dbReference type="PANTHER" id="PTHR28165">
    <property type="entry name" value="NON-CLASSICAL EXPORT PROTEIN 2-RELATED"/>
    <property type="match status" value="1"/>
</dbReference>
<evidence type="ECO:0000313" key="7">
    <source>
        <dbReference type="EMBL" id="KEQ65481.1"/>
    </source>
</evidence>